<proteinExistence type="predicted"/>
<dbReference type="InterPro" id="IPR012347">
    <property type="entry name" value="Ferritin-like"/>
</dbReference>
<accession>A0ABW5CWX2</accession>
<dbReference type="Gene3D" id="1.20.1260.10">
    <property type="match status" value="1"/>
</dbReference>
<reference evidence="3" key="1">
    <citation type="journal article" date="2019" name="Int. J. Syst. Evol. Microbiol.">
        <title>The Global Catalogue of Microorganisms (GCM) 10K type strain sequencing project: providing services to taxonomists for standard genome sequencing and annotation.</title>
        <authorList>
            <consortium name="The Broad Institute Genomics Platform"/>
            <consortium name="The Broad Institute Genome Sequencing Center for Infectious Disease"/>
            <person name="Wu L."/>
            <person name="Ma J."/>
        </authorList>
    </citation>
    <scope>NUCLEOTIDE SEQUENCE [LARGE SCALE GENOMIC DNA]</scope>
    <source>
        <strain evidence="3">CGMCC 4.1782</strain>
    </source>
</reference>
<dbReference type="Pfam" id="PF13628">
    <property type="entry name" value="DUF4142"/>
    <property type="match status" value="1"/>
</dbReference>
<dbReference type="EMBL" id="JBHUIM010000001">
    <property type="protein sequence ID" value="MFD2246555.1"/>
    <property type="molecule type" value="Genomic_DNA"/>
</dbReference>
<protein>
    <submittedName>
        <fullName evidence="2">DUF4142 domain-containing protein</fullName>
    </submittedName>
</protein>
<evidence type="ECO:0000313" key="2">
    <source>
        <dbReference type="EMBL" id="MFD2246555.1"/>
    </source>
</evidence>
<dbReference type="RefSeq" id="WP_250428342.1">
    <property type="nucleotide sequence ID" value="NZ_JALPRR010000001.1"/>
</dbReference>
<name>A0ABW5CWX2_9BACT</name>
<gene>
    <name evidence="2" type="ORF">ACFSKP_09840</name>
</gene>
<evidence type="ECO:0000259" key="1">
    <source>
        <dbReference type="Pfam" id="PF13628"/>
    </source>
</evidence>
<sequence length="193" mass="21506">MKRIGLTGLVAGCLLFGTIACEQKKEPVEEAQETNEEMAEGTAMEDQKQNLSDFMTKAASGGMMEVELGKIAQKQGQSKQVKDFGAMMVKDHTKANDELKALASKKNIMLPDSMGQDHMDKMKDVRDKKGAEFDEAYMDLMVSDHEEDVNMFEDASNNLEDAEAKAFASKTLTTLRMHLKQAQQIDSTMQKKQ</sequence>
<comment type="caution">
    <text evidence="2">The sequence shown here is derived from an EMBL/GenBank/DDBJ whole genome shotgun (WGS) entry which is preliminary data.</text>
</comment>
<evidence type="ECO:0000313" key="3">
    <source>
        <dbReference type="Proteomes" id="UP001597374"/>
    </source>
</evidence>
<dbReference type="PANTHER" id="PTHR38593">
    <property type="entry name" value="BLR2558 PROTEIN"/>
    <property type="match status" value="1"/>
</dbReference>
<dbReference type="Proteomes" id="UP001597374">
    <property type="component" value="Unassembled WGS sequence"/>
</dbReference>
<organism evidence="2 3">
    <name type="scientific">Pontibacter ruber</name>
    <dbReference type="NCBI Taxonomy" id="1343895"/>
    <lineage>
        <taxon>Bacteria</taxon>
        <taxon>Pseudomonadati</taxon>
        <taxon>Bacteroidota</taxon>
        <taxon>Cytophagia</taxon>
        <taxon>Cytophagales</taxon>
        <taxon>Hymenobacteraceae</taxon>
        <taxon>Pontibacter</taxon>
    </lineage>
</organism>
<dbReference type="InterPro" id="IPR025419">
    <property type="entry name" value="DUF4142"/>
</dbReference>
<dbReference type="PANTHER" id="PTHR38593:SF1">
    <property type="entry name" value="BLR2558 PROTEIN"/>
    <property type="match status" value="1"/>
</dbReference>
<dbReference type="PROSITE" id="PS51257">
    <property type="entry name" value="PROKAR_LIPOPROTEIN"/>
    <property type="match status" value="1"/>
</dbReference>
<feature type="domain" description="DUF4142" evidence="1">
    <location>
        <begin position="52"/>
        <end position="185"/>
    </location>
</feature>
<keyword evidence="3" id="KW-1185">Reference proteome</keyword>